<dbReference type="GeneID" id="116306794"/>
<dbReference type="GO" id="GO:0004930">
    <property type="term" value="F:G protein-coupled receptor activity"/>
    <property type="evidence" value="ECO:0007669"/>
    <property type="project" value="UniProtKB-KW"/>
</dbReference>
<evidence type="ECO:0000256" key="7">
    <source>
        <dbReference type="ARBA" id="ARBA00023224"/>
    </source>
</evidence>
<feature type="transmembrane region" description="Helical" evidence="9">
    <location>
        <begin position="103"/>
        <end position="121"/>
    </location>
</feature>
<dbReference type="PROSITE" id="PS50262">
    <property type="entry name" value="G_PROTEIN_RECEP_F1_2"/>
    <property type="match status" value="1"/>
</dbReference>
<comment type="similarity">
    <text evidence="8">Belongs to the G-protein coupled receptor 1 family.</text>
</comment>
<organism evidence="11 12">
    <name type="scientific">Actinia tenebrosa</name>
    <name type="common">Australian red waratah sea anemone</name>
    <dbReference type="NCBI Taxonomy" id="6105"/>
    <lineage>
        <taxon>Eukaryota</taxon>
        <taxon>Metazoa</taxon>
        <taxon>Cnidaria</taxon>
        <taxon>Anthozoa</taxon>
        <taxon>Hexacorallia</taxon>
        <taxon>Actiniaria</taxon>
        <taxon>Actiniidae</taxon>
        <taxon>Actinia</taxon>
    </lineage>
</organism>
<dbReference type="SUPFAM" id="SSF81321">
    <property type="entry name" value="Family A G protein-coupled receptor-like"/>
    <property type="match status" value="1"/>
</dbReference>
<feature type="transmembrane region" description="Helical" evidence="9">
    <location>
        <begin position="141"/>
        <end position="161"/>
    </location>
</feature>
<evidence type="ECO:0000256" key="4">
    <source>
        <dbReference type="ARBA" id="ARBA00023040"/>
    </source>
</evidence>
<keyword evidence="2 8" id="KW-0812">Transmembrane</keyword>
<feature type="transmembrane region" description="Helical" evidence="9">
    <location>
        <begin position="25"/>
        <end position="46"/>
    </location>
</feature>
<evidence type="ECO:0000256" key="5">
    <source>
        <dbReference type="ARBA" id="ARBA00023136"/>
    </source>
</evidence>
<keyword evidence="4 8" id="KW-0297">G-protein coupled receptor</keyword>
<feature type="transmembrane region" description="Helical" evidence="9">
    <location>
        <begin position="58"/>
        <end position="83"/>
    </location>
</feature>
<dbReference type="AlphaFoldDB" id="A0A6P8J406"/>
<name>A0A6P8J406_ACTTE</name>
<dbReference type="CDD" id="cd00637">
    <property type="entry name" value="7tm_classA_rhodopsin-like"/>
    <property type="match status" value="1"/>
</dbReference>
<dbReference type="OrthoDB" id="2132067at2759"/>
<keyword evidence="5 9" id="KW-0472">Membrane</keyword>
<dbReference type="SMART" id="SM01381">
    <property type="entry name" value="7TM_GPCR_Srsx"/>
    <property type="match status" value="1"/>
</dbReference>
<keyword evidence="6 8" id="KW-0675">Receptor</keyword>
<evidence type="ECO:0000313" key="11">
    <source>
        <dbReference type="Proteomes" id="UP000515163"/>
    </source>
</evidence>
<evidence type="ECO:0000256" key="9">
    <source>
        <dbReference type="SAM" id="Phobius"/>
    </source>
</evidence>
<feature type="domain" description="G-protein coupled receptors family 1 profile" evidence="10">
    <location>
        <begin position="38"/>
        <end position="298"/>
    </location>
</feature>
<proteinExistence type="inferred from homology"/>
<dbReference type="PROSITE" id="PS00237">
    <property type="entry name" value="G_PROTEIN_RECEP_F1_1"/>
    <property type="match status" value="1"/>
</dbReference>
<dbReference type="RefSeq" id="XP_031572748.1">
    <property type="nucleotide sequence ID" value="XM_031716888.1"/>
</dbReference>
<dbReference type="Pfam" id="PF00001">
    <property type="entry name" value="7tm_1"/>
    <property type="match status" value="1"/>
</dbReference>
<dbReference type="PRINTS" id="PR00237">
    <property type="entry name" value="GPCRRHODOPSN"/>
</dbReference>
<dbReference type="KEGG" id="aten:116306794"/>
<evidence type="ECO:0000256" key="6">
    <source>
        <dbReference type="ARBA" id="ARBA00023170"/>
    </source>
</evidence>
<evidence type="ECO:0000313" key="12">
    <source>
        <dbReference type="RefSeq" id="XP_031572748.1"/>
    </source>
</evidence>
<sequence length="333" mass="37719">MQRNNSKSDQDFPVYSINALDIGSAFPFMIIAVIGIIGNSLVISVVRRTRNMHTTTNFLLVNLAAADIVILLWNPRSFGFLIYSVHPRGAVGDLLCELYTGNAIISIALAAAILTLMLLAIERYNALVNTMKQFKITKQTLPFVLKGVWVLAIIISIPDFFENRFNERYQKCLCPFSLELVSKQKIQIASTIICLGILPFFVLSFCYFQILHGLFVTNTICAGNTGVRDNIIKKKLAKLCMTVTIVFYVCFGPYAVFMLYLVTKNRQNIVQDERVFSIILRVFEIFVTLSSSLNPMVYAFQSSSYRIGFKKILRRKTIVKPIILVKIVNQNHE</sequence>
<dbReference type="PANTHER" id="PTHR45695">
    <property type="entry name" value="LEUCOKININ RECEPTOR-RELATED"/>
    <property type="match status" value="1"/>
</dbReference>
<feature type="transmembrane region" description="Helical" evidence="9">
    <location>
        <begin position="186"/>
        <end position="208"/>
    </location>
</feature>
<keyword evidence="11" id="KW-1185">Reference proteome</keyword>
<keyword evidence="3 9" id="KW-1133">Transmembrane helix</keyword>
<evidence type="ECO:0000256" key="1">
    <source>
        <dbReference type="ARBA" id="ARBA00004141"/>
    </source>
</evidence>
<dbReference type="GO" id="GO:0005886">
    <property type="term" value="C:plasma membrane"/>
    <property type="evidence" value="ECO:0007669"/>
    <property type="project" value="TreeGrafter"/>
</dbReference>
<evidence type="ECO:0000256" key="2">
    <source>
        <dbReference type="ARBA" id="ARBA00022692"/>
    </source>
</evidence>
<dbReference type="Gene3D" id="1.20.1070.10">
    <property type="entry name" value="Rhodopsin 7-helix transmembrane proteins"/>
    <property type="match status" value="1"/>
</dbReference>
<dbReference type="InParanoid" id="A0A6P8J406"/>
<feature type="transmembrane region" description="Helical" evidence="9">
    <location>
        <begin position="275"/>
        <end position="300"/>
    </location>
</feature>
<dbReference type="InterPro" id="IPR000276">
    <property type="entry name" value="GPCR_Rhodpsn"/>
</dbReference>
<reference evidence="12" key="1">
    <citation type="submission" date="2025-08" db="UniProtKB">
        <authorList>
            <consortium name="RefSeq"/>
        </authorList>
    </citation>
    <scope>IDENTIFICATION</scope>
    <source>
        <tissue evidence="12">Tentacle</tissue>
    </source>
</reference>
<evidence type="ECO:0000256" key="8">
    <source>
        <dbReference type="RuleBase" id="RU000688"/>
    </source>
</evidence>
<accession>A0A6P8J406</accession>
<evidence type="ECO:0000256" key="3">
    <source>
        <dbReference type="ARBA" id="ARBA00022989"/>
    </source>
</evidence>
<dbReference type="PANTHER" id="PTHR45695:SF9">
    <property type="entry name" value="LEUCOKININ RECEPTOR"/>
    <property type="match status" value="1"/>
</dbReference>
<comment type="subcellular location">
    <subcellularLocation>
        <location evidence="1">Membrane</location>
        <topology evidence="1">Multi-pass membrane protein</topology>
    </subcellularLocation>
</comment>
<dbReference type="Proteomes" id="UP000515163">
    <property type="component" value="Unplaced"/>
</dbReference>
<feature type="transmembrane region" description="Helical" evidence="9">
    <location>
        <begin position="239"/>
        <end position="263"/>
    </location>
</feature>
<gene>
    <name evidence="12" type="primary">LOC116306794</name>
</gene>
<protein>
    <submittedName>
        <fullName evidence="12">QRFP-like peptide receptor</fullName>
    </submittedName>
</protein>
<evidence type="ECO:0000259" key="10">
    <source>
        <dbReference type="PROSITE" id="PS50262"/>
    </source>
</evidence>
<keyword evidence="7 8" id="KW-0807">Transducer</keyword>
<dbReference type="InterPro" id="IPR017452">
    <property type="entry name" value="GPCR_Rhodpsn_7TM"/>
</dbReference>